<accession>A0A1Y5I0R9</accession>
<evidence type="ECO:0000256" key="1">
    <source>
        <dbReference type="SAM" id="MobiDB-lite"/>
    </source>
</evidence>
<name>A0A1Y5I0R9_OSTTA</name>
<feature type="region of interest" description="Disordered" evidence="1">
    <location>
        <begin position="67"/>
        <end position="93"/>
    </location>
</feature>
<protein>
    <submittedName>
        <fullName evidence="2">Uncharacterized protein</fullName>
    </submittedName>
</protein>
<evidence type="ECO:0000313" key="2">
    <source>
        <dbReference type="EMBL" id="OUS43141.1"/>
    </source>
</evidence>
<sequence length="231" mass="25969">MIFNANRSNFFFATNLAAFAAARRIGSTEYRGECRYVQHRAARCRLEPCTPAAHWRLACRLERLPGTHRPRAGTGSGTAQRTDTQAGAAWRKGKSTWGDRRHSACWRRLELAGRRHPNLTHWAREPCRPPVAGFAAAPERRLAACSNPRRRCFVQRFAVVDSPRTRRSHPPSERPEASCSYRTRSASCRQTLPLTTSGNLDATPAFLLGCFLLASAPEEEKLPNWRPRSCA</sequence>
<gene>
    <name evidence="2" type="ORF">BE221DRAFT_81464</name>
</gene>
<proteinExistence type="predicted"/>
<reference evidence="2" key="1">
    <citation type="submission" date="2017-04" db="EMBL/GenBank/DDBJ databases">
        <title>Population genomics of picophytoplankton unveils novel chromosome hypervariability.</title>
        <authorList>
            <consortium name="DOE Joint Genome Institute"/>
            <person name="Blanc-Mathieu R."/>
            <person name="Krasovec M."/>
            <person name="Hebrard M."/>
            <person name="Yau S."/>
            <person name="Desgranges E."/>
            <person name="Martin J."/>
            <person name="Schackwitz W."/>
            <person name="Kuo A."/>
            <person name="Salin G."/>
            <person name="Donnadieu C."/>
            <person name="Desdevises Y."/>
            <person name="Sanchez-Ferandin S."/>
            <person name="Moreau H."/>
            <person name="Rivals E."/>
            <person name="Grigoriev I.V."/>
            <person name="Grimsley N."/>
            <person name="Eyre-Walker A."/>
            <person name="Piganeau G."/>
        </authorList>
    </citation>
    <scope>NUCLEOTIDE SEQUENCE [LARGE SCALE GENOMIC DNA]</scope>
    <source>
        <strain evidence="2">RCC 1115</strain>
    </source>
</reference>
<organism evidence="2">
    <name type="scientific">Ostreococcus tauri</name>
    <name type="common">Marine green alga</name>
    <dbReference type="NCBI Taxonomy" id="70448"/>
    <lineage>
        <taxon>Eukaryota</taxon>
        <taxon>Viridiplantae</taxon>
        <taxon>Chlorophyta</taxon>
        <taxon>Mamiellophyceae</taxon>
        <taxon>Mamiellales</taxon>
        <taxon>Bathycoccaceae</taxon>
        <taxon>Ostreococcus</taxon>
    </lineage>
</organism>
<dbReference type="Proteomes" id="UP000195557">
    <property type="component" value="Unassembled WGS sequence"/>
</dbReference>
<dbReference type="AlphaFoldDB" id="A0A1Y5I0R9"/>
<dbReference type="EMBL" id="KZ155835">
    <property type="protein sequence ID" value="OUS43141.1"/>
    <property type="molecule type" value="Genomic_DNA"/>
</dbReference>